<keyword evidence="3" id="KW-1185">Reference proteome</keyword>
<feature type="region of interest" description="Disordered" evidence="1">
    <location>
        <begin position="457"/>
        <end position="524"/>
    </location>
</feature>
<evidence type="ECO:0000313" key="3">
    <source>
        <dbReference type="Proteomes" id="UP000316270"/>
    </source>
</evidence>
<feature type="region of interest" description="Disordered" evidence="1">
    <location>
        <begin position="27"/>
        <end position="50"/>
    </location>
</feature>
<feature type="compositionally biased region" description="Polar residues" evidence="1">
    <location>
        <begin position="457"/>
        <end position="478"/>
    </location>
</feature>
<feature type="compositionally biased region" description="Polar residues" evidence="1">
    <location>
        <begin position="505"/>
        <end position="514"/>
    </location>
</feature>
<gene>
    <name evidence="2" type="ORF">FKW77_001439</name>
</gene>
<accession>A0A517L6Q1</accession>
<protein>
    <submittedName>
        <fullName evidence="2">Uncharacterized protein</fullName>
    </submittedName>
</protein>
<reference evidence="2 3" key="1">
    <citation type="submission" date="2019-07" db="EMBL/GenBank/DDBJ databases">
        <title>Finished genome of Venturia effusa.</title>
        <authorList>
            <person name="Young C.A."/>
            <person name="Cox M.P."/>
            <person name="Ganley A.R.D."/>
            <person name="David W.J."/>
        </authorList>
    </citation>
    <scope>NUCLEOTIDE SEQUENCE [LARGE SCALE GENOMIC DNA]</scope>
    <source>
        <strain evidence="3">albino</strain>
    </source>
</reference>
<feature type="compositionally biased region" description="Low complexity" evidence="1">
    <location>
        <begin position="255"/>
        <end position="271"/>
    </location>
</feature>
<sequence>MPQDSKGWSLRGNLKKWWTGRKVKKNNDSMYHQGQSNTNHNYTSAPFDDTSTISQQASTMTIESDFRTAALQPSISMIPNLQHAPYARSTHLAFEHFDSATTPCPQTIRLYRDHDSTKRTDCYDSGHSASCNSSQQSETKVQVEGQQTKHEIPVEVPSGTPFAEESAHLAQDLHDTHVCEDAAKVPEDGSLSTIGVPLSSSDSSLETDTPDNATRIHAFQSSEPSRPLMIKNLNDLEGTEYAGHAEHSIIEAGSSAISRSTSQSTSASPTSFRRSVADEKFPSTALRRYRGHTSRISQLPAREAKIFCERRREIQQFMEEEGRRASLDPTLGPGLYQLPSKSAPSLRNFHGQASIHRQQSTSTLPDCQGPTSCTTKPGTSLESREDPSSLDHADVRHAQSMQDLCSRGMSQAYHDVQYSQSMTDQLRCQIPNRGAYRAPSDTRSISSRSFVDASDQASFQSRLSRTPSVVSSLYNAQQRPFPDPSPRHLRYPGGPTPVDARNHTAMHSHSSGSDPYSRPFTGFSGDYTQSQRPQSTIYHATTAGCQSEYQFLNHDADASLAGYPHHRLGHVYSRSTPDFGGRPASIASTSTTISAVGHTHGPNPMPYVPPTGPLMTDVMTPSAPPRGQRRNPKEIPALPCAANVNMAVSWDANGEPIGYHYENPEVSAIKRWQGGVHAVEELKRQRRGKTLSNYSTRTTFPDAANYQKQIASRRAQVYRPPNCAPQRLGQLGLQYSHIEQRKARREEQLEEQARQQAEQEKKEEEERARERQMKSLKEEVRKEVILEMNMAFEVGETGQRKDRGGGVVVGQDVAERRSGSRVGEEGDGTSVPGRMPTMKKRLSGFWGKKGRE</sequence>
<dbReference type="EMBL" id="CP042190">
    <property type="protein sequence ID" value="QDS71294.1"/>
    <property type="molecule type" value="Genomic_DNA"/>
</dbReference>
<feature type="region of interest" description="Disordered" evidence="1">
    <location>
        <begin position="796"/>
        <end position="852"/>
    </location>
</feature>
<evidence type="ECO:0000313" key="2">
    <source>
        <dbReference type="EMBL" id="QDS71294.1"/>
    </source>
</evidence>
<feature type="compositionally biased region" description="Polar residues" evidence="1">
    <location>
        <begin position="355"/>
        <end position="381"/>
    </location>
</feature>
<feature type="compositionally biased region" description="Basic and acidic residues" evidence="1">
    <location>
        <begin position="813"/>
        <end position="824"/>
    </location>
</feature>
<feature type="region of interest" description="Disordered" evidence="1">
    <location>
        <begin position="255"/>
        <end position="279"/>
    </location>
</feature>
<evidence type="ECO:0000256" key="1">
    <source>
        <dbReference type="SAM" id="MobiDB-lite"/>
    </source>
</evidence>
<feature type="compositionally biased region" description="Basic and acidic residues" evidence="1">
    <location>
        <begin position="382"/>
        <end position="391"/>
    </location>
</feature>
<feature type="compositionally biased region" description="Polar residues" evidence="1">
    <location>
        <begin position="28"/>
        <end position="50"/>
    </location>
</feature>
<feature type="region of interest" description="Disordered" evidence="1">
    <location>
        <begin position="188"/>
        <end position="211"/>
    </location>
</feature>
<feature type="compositionally biased region" description="Low complexity" evidence="1">
    <location>
        <begin position="197"/>
        <end position="207"/>
    </location>
</feature>
<dbReference type="AlphaFoldDB" id="A0A517L6Q1"/>
<feature type="region of interest" description="Disordered" evidence="1">
    <location>
        <begin position="744"/>
        <end position="774"/>
    </location>
</feature>
<feature type="compositionally biased region" description="Basic residues" evidence="1">
    <location>
        <begin position="837"/>
        <end position="852"/>
    </location>
</feature>
<name>A0A517L6Q1_9PEZI</name>
<dbReference type="Proteomes" id="UP000316270">
    <property type="component" value="Chromosome 6"/>
</dbReference>
<organism evidence="2 3">
    <name type="scientific">Venturia effusa</name>
    <dbReference type="NCBI Taxonomy" id="50376"/>
    <lineage>
        <taxon>Eukaryota</taxon>
        <taxon>Fungi</taxon>
        <taxon>Dikarya</taxon>
        <taxon>Ascomycota</taxon>
        <taxon>Pezizomycotina</taxon>
        <taxon>Dothideomycetes</taxon>
        <taxon>Pleosporomycetidae</taxon>
        <taxon>Venturiales</taxon>
        <taxon>Venturiaceae</taxon>
        <taxon>Venturia</taxon>
    </lineage>
</organism>
<dbReference type="OrthoDB" id="3940657at2759"/>
<feature type="region of interest" description="Disordered" evidence="1">
    <location>
        <begin position="351"/>
        <end position="391"/>
    </location>
</feature>
<proteinExistence type="predicted"/>